<dbReference type="SUPFAM" id="SSF81383">
    <property type="entry name" value="F-box domain"/>
    <property type="match status" value="1"/>
</dbReference>
<protein>
    <recommendedName>
        <fullName evidence="2">F-box domain-containing protein</fullName>
    </recommendedName>
</protein>
<evidence type="ECO:0000313" key="3">
    <source>
        <dbReference type="EMBL" id="KAJ8439596.1"/>
    </source>
</evidence>
<proteinExistence type="predicted"/>
<keyword evidence="4" id="KW-1185">Reference proteome</keyword>
<reference evidence="3" key="1">
    <citation type="submission" date="2022-04" db="EMBL/GenBank/DDBJ databases">
        <title>Carnegiea gigantea Genome sequencing and assembly v2.</title>
        <authorList>
            <person name="Copetti D."/>
            <person name="Sanderson M.J."/>
            <person name="Burquez A."/>
            <person name="Wojciechowski M.F."/>
        </authorList>
    </citation>
    <scope>NUCLEOTIDE SEQUENCE</scope>
    <source>
        <strain evidence="3">SGP5-SGP5p</strain>
        <tissue evidence="3">Aerial part</tissue>
    </source>
</reference>
<evidence type="ECO:0000259" key="2">
    <source>
        <dbReference type="PROSITE" id="PS50181"/>
    </source>
</evidence>
<dbReference type="InterPro" id="IPR036047">
    <property type="entry name" value="F-box-like_dom_sf"/>
</dbReference>
<dbReference type="Proteomes" id="UP001153076">
    <property type="component" value="Unassembled WGS sequence"/>
</dbReference>
<organism evidence="3 4">
    <name type="scientific">Carnegiea gigantea</name>
    <dbReference type="NCBI Taxonomy" id="171969"/>
    <lineage>
        <taxon>Eukaryota</taxon>
        <taxon>Viridiplantae</taxon>
        <taxon>Streptophyta</taxon>
        <taxon>Embryophyta</taxon>
        <taxon>Tracheophyta</taxon>
        <taxon>Spermatophyta</taxon>
        <taxon>Magnoliopsida</taxon>
        <taxon>eudicotyledons</taxon>
        <taxon>Gunneridae</taxon>
        <taxon>Pentapetalae</taxon>
        <taxon>Caryophyllales</taxon>
        <taxon>Cactineae</taxon>
        <taxon>Cactaceae</taxon>
        <taxon>Cactoideae</taxon>
        <taxon>Echinocereeae</taxon>
        <taxon>Carnegiea</taxon>
    </lineage>
</organism>
<dbReference type="InterPro" id="IPR053772">
    <property type="entry name" value="At1g61320/At1g61330-like"/>
</dbReference>
<dbReference type="Gene3D" id="3.80.10.10">
    <property type="entry name" value="Ribonuclease Inhibitor"/>
    <property type="match status" value="1"/>
</dbReference>
<dbReference type="InterPro" id="IPR055357">
    <property type="entry name" value="LRR_At1g61320_AtMIF1"/>
</dbReference>
<dbReference type="InterPro" id="IPR032675">
    <property type="entry name" value="LRR_dom_sf"/>
</dbReference>
<feature type="domain" description="F-box" evidence="2">
    <location>
        <begin position="104"/>
        <end position="140"/>
    </location>
</feature>
<dbReference type="PANTHER" id="PTHR34145:SF79">
    <property type="entry name" value="F-BOX DOMAIN, FBD DOMAIN, LEUCINE-RICH REPEAT DOMAIN SUPERFAMILY"/>
    <property type="match status" value="1"/>
</dbReference>
<dbReference type="SUPFAM" id="SSF52047">
    <property type="entry name" value="RNI-like"/>
    <property type="match status" value="1"/>
</dbReference>
<evidence type="ECO:0000256" key="1">
    <source>
        <dbReference type="SAM" id="MobiDB-lite"/>
    </source>
</evidence>
<evidence type="ECO:0000313" key="4">
    <source>
        <dbReference type="Proteomes" id="UP001153076"/>
    </source>
</evidence>
<dbReference type="InterPro" id="IPR053781">
    <property type="entry name" value="F-box_AtFBL13-like"/>
</dbReference>
<dbReference type="Pfam" id="PF23622">
    <property type="entry name" value="LRR_At1g61320_AtMIF1"/>
    <property type="match status" value="1"/>
</dbReference>
<dbReference type="EMBL" id="JAKOGI010000216">
    <property type="protein sequence ID" value="KAJ8439596.1"/>
    <property type="molecule type" value="Genomic_DNA"/>
</dbReference>
<accession>A0A9Q1KB14</accession>
<sequence length="547" mass="62298">MASKDTVFCNHDGVIDDEMTDTLDDTGNTEGARESDDAHEPLEPETCDVKKKRKAPKMSKGKKEAAACLQCLENKRTQRMVVINSFGAMQDTMIVWHWNRCKSEDRLSGLPNDIIISILSRLTLKEAVRTSVLSGRWKNLWTCTTNLGFHYSDRRSLSLYIPFVGNREKAPLVKRIRFVAWVNQVLALHQGQNVDRFEISCELYGRIRKAIINEWVEFALRERVKRLKLDFTGKVSYNRGNYSLKKSMLRKNSLDSLTFLDLKNVDVTGKSISYILVNCPFLEGLCVEKSYTLVDLIVPGPLPQLKALEIKNCARLNYLKICAINVKSFAYHGSFIPVIFEKVPHLVDASYGGCYASFVLANMRQKFSSYVTCLKLLVLKISGFHHTYWNDQVLPEFPVLENLRKLDLRLCNIEVGSIINCCASLLRCPMLERLSLKVSTFSFGSDSRPERKEKYLNSYLRVLELADFEGKAEEAKIALFMVGSLPSLQQVIIRLPNFDGACLEYFERIEKSVSKSAKQLLKIMPATAELIMSAYPHKELPALEVVW</sequence>
<name>A0A9Q1KB14_9CARY</name>
<dbReference type="PANTHER" id="PTHR34145">
    <property type="entry name" value="OS02G0105600 PROTEIN"/>
    <property type="match status" value="1"/>
</dbReference>
<dbReference type="OrthoDB" id="613853at2759"/>
<dbReference type="AlphaFoldDB" id="A0A9Q1KB14"/>
<dbReference type="CDD" id="cd22160">
    <property type="entry name" value="F-box_AtFBL13-like"/>
    <property type="match status" value="1"/>
</dbReference>
<feature type="compositionally biased region" description="Basic and acidic residues" evidence="1">
    <location>
        <begin position="31"/>
        <end position="42"/>
    </location>
</feature>
<gene>
    <name evidence="3" type="ORF">Cgig2_024183</name>
</gene>
<comment type="caution">
    <text evidence="3">The sequence shown here is derived from an EMBL/GenBank/DDBJ whole genome shotgun (WGS) entry which is preliminary data.</text>
</comment>
<feature type="region of interest" description="Disordered" evidence="1">
    <location>
        <begin position="18"/>
        <end position="58"/>
    </location>
</feature>
<dbReference type="Pfam" id="PF00646">
    <property type="entry name" value="F-box"/>
    <property type="match status" value="1"/>
</dbReference>
<dbReference type="InterPro" id="IPR001810">
    <property type="entry name" value="F-box_dom"/>
</dbReference>
<dbReference type="PROSITE" id="PS50181">
    <property type="entry name" value="FBOX"/>
    <property type="match status" value="1"/>
</dbReference>